<dbReference type="EMBL" id="JARJCW010000031">
    <property type="protein sequence ID" value="KAJ7209253.1"/>
    <property type="molecule type" value="Genomic_DNA"/>
</dbReference>
<dbReference type="AlphaFoldDB" id="A0AAD6YGX3"/>
<gene>
    <name evidence="1" type="ORF">GGX14DRAFT_543304</name>
</gene>
<protein>
    <submittedName>
        <fullName evidence="1">Uncharacterized protein</fullName>
    </submittedName>
</protein>
<evidence type="ECO:0000313" key="2">
    <source>
        <dbReference type="Proteomes" id="UP001219525"/>
    </source>
</evidence>
<organism evidence="1 2">
    <name type="scientific">Mycena pura</name>
    <dbReference type="NCBI Taxonomy" id="153505"/>
    <lineage>
        <taxon>Eukaryota</taxon>
        <taxon>Fungi</taxon>
        <taxon>Dikarya</taxon>
        <taxon>Basidiomycota</taxon>
        <taxon>Agaricomycotina</taxon>
        <taxon>Agaricomycetes</taxon>
        <taxon>Agaricomycetidae</taxon>
        <taxon>Agaricales</taxon>
        <taxon>Marasmiineae</taxon>
        <taxon>Mycenaceae</taxon>
        <taxon>Mycena</taxon>
    </lineage>
</organism>
<dbReference type="Proteomes" id="UP001219525">
    <property type="component" value="Unassembled WGS sequence"/>
</dbReference>
<proteinExistence type="predicted"/>
<name>A0AAD6YGX3_9AGAR</name>
<comment type="caution">
    <text evidence="1">The sequence shown here is derived from an EMBL/GenBank/DDBJ whole genome shotgun (WGS) entry which is preliminary data.</text>
</comment>
<sequence length="207" mass="22852">MTESDRLSDSVILLTIHLSNLWLRWIVNTDALPPGCASLRLPRLETLNTLVPYLLHILAPAPAADGACELKDDDDAAAPRFPCLALIELRPHALLPDALRLLARTHAPRSLLPAHFAAAWWSPQRFPAVRVLTLNECRVVPEPAALLARVFPALAKVKVNHCSWASRGDVDVSRRQIEREQRAFVEQVKAANPGVHTVIFDGKEPAV</sequence>
<keyword evidence="2" id="KW-1185">Reference proteome</keyword>
<evidence type="ECO:0000313" key="1">
    <source>
        <dbReference type="EMBL" id="KAJ7209253.1"/>
    </source>
</evidence>
<reference evidence="1" key="1">
    <citation type="submission" date="2023-03" db="EMBL/GenBank/DDBJ databases">
        <title>Massive genome expansion in bonnet fungi (Mycena s.s.) driven by repeated elements and novel gene families across ecological guilds.</title>
        <authorList>
            <consortium name="Lawrence Berkeley National Laboratory"/>
            <person name="Harder C.B."/>
            <person name="Miyauchi S."/>
            <person name="Viragh M."/>
            <person name="Kuo A."/>
            <person name="Thoen E."/>
            <person name="Andreopoulos B."/>
            <person name="Lu D."/>
            <person name="Skrede I."/>
            <person name="Drula E."/>
            <person name="Henrissat B."/>
            <person name="Morin E."/>
            <person name="Kohler A."/>
            <person name="Barry K."/>
            <person name="LaButti K."/>
            <person name="Morin E."/>
            <person name="Salamov A."/>
            <person name="Lipzen A."/>
            <person name="Mereny Z."/>
            <person name="Hegedus B."/>
            <person name="Baldrian P."/>
            <person name="Stursova M."/>
            <person name="Weitz H."/>
            <person name="Taylor A."/>
            <person name="Grigoriev I.V."/>
            <person name="Nagy L.G."/>
            <person name="Martin F."/>
            <person name="Kauserud H."/>
        </authorList>
    </citation>
    <scope>NUCLEOTIDE SEQUENCE</scope>
    <source>
        <strain evidence="1">9144</strain>
    </source>
</reference>
<accession>A0AAD6YGX3</accession>